<dbReference type="OrthoDB" id="9769653at2"/>
<feature type="transmembrane region" description="Helical" evidence="4">
    <location>
        <begin position="66"/>
        <end position="87"/>
    </location>
</feature>
<keyword evidence="3" id="KW-0408">Iron</keyword>
<feature type="domain" description="Fatty acid desaturase" evidence="5">
    <location>
        <begin position="64"/>
        <end position="313"/>
    </location>
</feature>
<keyword evidence="4" id="KW-1133">Transmembrane helix</keyword>
<feature type="transmembrane region" description="Helical" evidence="4">
    <location>
        <begin position="42"/>
        <end position="60"/>
    </location>
</feature>
<dbReference type="GO" id="GO:0016491">
    <property type="term" value="F:oxidoreductase activity"/>
    <property type="evidence" value="ECO:0007669"/>
    <property type="project" value="InterPro"/>
</dbReference>
<dbReference type="InterPro" id="IPR005804">
    <property type="entry name" value="FA_desaturase_dom"/>
</dbReference>
<dbReference type="Pfam" id="PF00487">
    <property type="entry name" value="FA_desaturase"/>
    <property type="match status" value="1"/>
</dbReference>
<accession>A0A1E5QQ72</accession>
<dbReference type="STRING" id="1781255.BH720_02175"/>
<dbReference type="PANTHER" id="PTHR32100">
    <property type="entry name" value="OMEGA-6 FATTY ACID DESATURASE, CHLOROPLASTIC"/>
    <property type="match status" value="1"/>
</dbReference>
<gene>
    <name evidence="6" type="ORF">BH720_02175</name>
</gene>
<comment type="caution">
    <text evidence="6">The sequence shown here is derived from an EMBL/GenBank/DDBJ whole genome shotgun (WGS) entry which is preliminary data.</text>
</comment>
<evidence type="ECO:0000259" key="5">
    <source>
        <dbReference type="Pfam" id="PF00487"/>
    </source>
</evidence>
<organism evidence="6">
    <name type="scientific">Desertifilum tharense IPPAS B-1220</name>
    <dbReference type="NCBI Taxonomy" id="1781255"/>
    <lineage>
        <taxon>Bacteria</taxon>
        <taxon>Bacillati</taxon>
        <taxon>Cyanobacteriota</taxon>
        <taxon>Cyanophyceae</taxon>
        <taxon>Desertifilales</taxon>
        <taxon>Desertifilaceae</taxon>
        <taxon>Desertifilum</taxon>
    </lineage>
</organism>
<proteinExistence type="inferred from homology"/>
<dbReference type="AlphaFoldDB" id="A0A1E5QQ72"/>
<dbReference type="InterPro" id="IPR012171">
    <property type="entry name" value="Fatty_acid_desaturase"/>
</dbReference>
<evidence type="ECO:0000256" key="1">
    <source>
        <dbReference type="ARBA" id="ARBA00001954"/>
    </source>
</evidence>
<evidence type="ECO:0000256" key="3">
    <source>
        <dbReference type="ARBA" id="ARBA00023004"/>
    </source>
</evidence>
<keyword evidence="4" id="KW-0812">Transmembrane</keyword>
<name>A0A1E5QQ72_9CYAN</name>
<keyword evidence="4" id="KW-0472">Membrane</keyword>
<dbReference type="RefSeq" id="WP_069965515.1">
    <property type="nucleotide sequence ID" value="NZ_CM124774.1"/>
</dbReference>
<protein>
    <submittedName>
        <fullName evidence="6">Fatty acid desaturase</fullName>
    </submittedName>
</protein>
<evidence type="ECO:0000256" key="2">
    <source>
        <dbReference type="ARBA" id="ARBA00008749"/>
    </source>
</evidence>
<dbReference type="CDD" id="cd03507">
    <property type="entry name" value="Delta12-FADS-like"/>
    <property type="match status" value="1"/>
</dbReference>
<sequence length="353" mass="41124">MTAVYSKEAFGKNTTSEISDLRLKDILQKMPREIFIRNPRKAWTSVILSILMVGLGYFGIAISPWYLLPLFWVFTGTALTGFFVLGHDCGHRSFAKRKWVNNLVGHILFLPLLYPFHSWRILHNYHHAHTNKLEHDNAWQPLKPEIYGSLGGFGQWIYRQVRGWFWWVGSIGHWALLHFDWRQFQGKERQQVKVSVLVVLAGAAIGFPALFATVGVWGVIKFWLMPWLGYHFWMSTFTIVHHTTLDVPFTAPEEWHEATAQLAGTVHCDYPRWVEFLCHDINVHVPHHIASCIPSYNLRAAHQIIKENWGDAVKERRFSLALMKEIAQECHLYDENSNYQSFKTYHAKQSIKL</sequence>
<feature type="transmembrane region" description="Helical" evidence="4">
    <location>
        <begin position="194"/>
        <end position="220"/>
    </location>
</feature>
<reference evidence="6" key="1">
    <citation type="submission" date="2016-09" db="EMBL/GenBank/DDBJ databases">
        <title>Draft genome of thermotolerant cyanobacterium Desertifilum sp. strain IPPAS B-1220.</title>
        <authorList>
            <person name="Sinetova M.A."/>
            <person name="Bolakhan K."/>
            <person name="Zayadan B.K."/>
            <person name="Mironov K.S."/>
            <person name="Ustinova V."/>
            <person name="Kupriyanova E.V."/>
            <person name="Sidorov R.A."/>
            <person name="Skrypnik A.N."/>
            <person name="Gogoleva N.E."/>
            <person name="Gogolev Y.V."/>
            <person name="Los D.A."/>
        </authorList>
    </citation>
    <scope>NUCLEOTIDE SEQUENCE [LARGE SCALE GENOMIC DNA]</scope>
    <source>
        <strain evidence="6">IPPAS B-1220</strain>
    </source>
</reference>
<evidence type="ECO:0000256" key="4">
    <source>
        <dbReference type="SAM" id="Phobius"/>
    </source>
</evidence>
<feature type="transmembrane region" description="Helical" evidence="4">
    <location>
        <begin position="99"/>
        <end position="117"/>
    </location>
</feature>
<feature type="transmembrane region" description="Helical" evidence="4">
    <location>
        <begin position="164"/>
        <end position="182"/>
    </location>
</feature>
<evidence type="ECO:0000313" key="6">
    <source>
        <dbReference type="EMBL" id="OEJ76806.1"/>
    </source>
</evidence>
<comment type="similarity">
    <text evidence="2">Belongs to the fatty acid desaturase type 2 family.</text>
</comment>
<dbReference type="GO" id="GO:0006629">
    <property type="term" value="P:lipid metabolic process"/>
    <property type="evidence" value="ECO:0007669"/>
    <property type="project" value="InterPro"/>
</dbReference>
<dbReference type="EMBL" id="MJGC01000025">
    <property type="protein sequence ID" value="OEJ76806.1"/>
    <property type="molecule type" value="Genomic_DNA"/>
</dbReference>
<comment type="cofactor">
    <cofactor evidence="1">
        <name>Fe(2+)</name>
        <dbReference type="ChEBI" id="CHEBI:29033"/>
    </cofactor>
</comment>